<gene>
    <name evidence="9" type="ORF">E6H03_07020</name>
</gene>
<dbReference type="Proteomes" id="UP000318093">
    <property type="component" value="Unassembled WGS sequence"/>
</dbReference>
<sequence>MIVADDHCPPIYPSQRAQPQRKFHARSRTPPSFVVKFDVIVAGAGPGGAEAARAAARAGLRTLLAEEHPTVGVPSHCTGKLSHHAFDEFDIPRSLALNAVSAAVFHSPGGVAVRVRRATVDSYVVDRVTFDRWLVDRAASAGAEVRTGMRITAARRSGGGIVVTAHQRGRAFEAWCRLIIDAEGAAPRLPPSLGLSVPRRHALGLQYQMRGVGGIEADTPELFFGRTVAPGFFAWLMPVGGDRARVGLCVDATVTRRAPVRFLDRLIATHPGVAPRFANAVVEGKVAGRIPLMGPRGPVGTDGMIIVGDAAGQVKATSGGGIYYAMIAGRIAGEVAPRYVGGERAAVAEYNRRWRKRFGLEVAFTAFGRRAINHLSDADLDTVLRMIAESPQLRESVERAGDTQFQSRLFLPLLRGLGAAGLRRPGLIPLVSKALLHGMLTQV</sequence>
<keyword evidence="2" id="KW-0285">Flavoprotein</keyword>
<dbReference type="InterPro" id="IPR050407">
    <property type="entry name" value="Geranylgeranyl_reductase"/>
</dbReference>
<dbReference type="GO" id="GO:0008654">
    <property type="term" value="P:phospholipid biosynthetic process"/>
    <property type="evidence" value="ECO:0007669"/>
    <property type="project" value="UniProtKB-KW"/>
</dbReference>
<dbReference type="PANTHER" id="PTHR42685:SF18">
    <property type="entry name" value="DIGERANYLGERANYLGLYCEROPHOSPHOLIPID REDUCTASE"/>
    <property type="match status" value="1"/>
</dbReference>
<evidence type="ECO:0000256" key="3">
    <source>
        <dbReference type="ARBA" id="ARBA00023002"/>
    </source>
</evidence>
<keyword evidence="4" id="KW-0443">Lipid metabolism</keyword>
<evidence type="ECO:0000256" key="4">
    <source>
        <dbReference type="ARBA" id="ARBA00023098"/>
    </source>
</evidence>
<keyword evidence="1" id="KW-0444">Lipid biosynthesis</keyword>
<dbReference type="InterPro" id="IPR011777">
    <property type="entry name" value="Geranylgeranyl_Rdtase_fam"/>
</dbReference>
<evidence type="ECO:0000259" key="8">
    <source>
        <dbReference type="Pfam" id="PF22578"/>
    </source>
</evidence>
<evidence type="ECO:0000313" key="10">
    <source>
        <dbReference type="Proteomes" id="UP000318093"/>
    </source>
</evidence>
<dbReference type="PRINTS" id="PR00411">
    <property type="entry name" value="PNDRDTASEI"/>
</dbReference>
<name>A0A537JD13_9BACT</name>
<evidence type="ECO:0000256" key="1">
    <source>
        <dbReference type="ARBA" id="ARBA00022516"/>
    </source>
</evidence>
<organism evidence="9 10">
    <name type="scientific">Candidatus Segetimicrobium genomatis</name>
    <dbReference type="NCBI Taxonomy" id="2569760"/>
    <lineage>
        <taxon>Bacteria</taxon>
        <taxon>Bacillati</taxon>
        <taxon>Candidatus Sysuimicrobiota</taxon>
        <taxon>Candidatus Sysuimicrobiia</taxon>
        <taxon>Candidatus Sysuimicrobiales</taxon>
        <taxon>Candidatus Segetimicrobiaceae</taxon>
        <taxon>Candidatus Segetimicrobium</taxon>
    </lineage>
</organism>
<dbReference type="Pfam" id="PF22578">
    <property type="entry name" value="GGR_cat"/>
    <property type="match status" value="1"/>
</dbReference>
<evidence type="ECO:0000256" key="7">
    <source>
        <dbReference type="SAM" id="MobiDB-lite"/>
    </source>
</evidence>
<proteinExistence type="predicted"/>
<dbReference type="PANTHER" id="PTHR42685">
    <property type="entry name" value="GERANYLGERANYL DIPHOSPHATE REDUCTASE"/>
    <property type="match status" value="1"/>
</dbReference>
<dbReference type="AlphaFoldDB" id="A0A537JD13"/>
<dbReference type="InterPro" id="IPR054715">
    <property type="entry name" value="GGR_cat"/>
</dbReference>
<dbReference type="Gene3D" id="3.50.50.60">
    <property type="entry name" value="FAD/NAD(P)-binding domain"/>
    <property type="match status" value="1"/>
</dbReference>
<keyword evidence="6" id="KW-1208">Phospholipid metabolism</keyword>
<keyword evidence="3" id="KW-0560">Oxidoreductase</keyword>
<protein>
    <submittedName>
        <fullName evidence="9">NAD(P)/FAD-dependent oxidoreductase</fullName>
    </submittedName>
</protein>
<comment type="caution">
    <text evidence="9">The sequence shown here is derived from an EMBL/GenBank/DDBJ whole genome shotgun (WGS) entry which is preliminary data.</text>
</comment>
<dbReference type="NCBIfam" id="TIGR02032">
    <property type="entry name" value="GG-red-SF"/>
    <property type="match status" value="1"/>
</dbReference>
<feature type="domain" description="Digeranylgeranylglycerophospholipid reductase catalytic" evidence="8">
    <location>
        <begin position="204"/>
        <end position="271"/>
    </location>
</feature>
<keyword evidence="5" id="KW-0594">Phospholipid biosynthesis</keyword>
<dbReference type="InterPro" id="IPR036188">
    <property type="entry name" value="FAD/NAD-bd_sf"/>
</dbReference>
<evidence type="ECO:0000256" key="6">
    <source>
        <dbReference type="ARBA" id="ARBA00023264"/>
    </source>
</evidence>
<feature type="region of interest" description="Disordered" evidence="7">
    <location>
        <begin position="1"/>
        <end position="25"/>
    </location>
</feature>
<dbReference type="EMBL" id="VBAN01000210">
    <property type="protein sequence ID" value="TMI81429.1"/>
    <property type="molecule type" value="Genomic_DNA"/>
</dbReference>
<dbReference type="PRINTS" id="PR00368">
    <property type="entry name" value="FADPNR"/>
</dbReference>
<dbReference type="SUPFAM" id="SSF51905">
    <property type="entry name" value="FAD/NAD(P)-binding domain"/>
    <property type="match status" value="1"/>
</dbReference>
<evidence type="ECO:0000313" key="9">
    <source>
        <dbReference type="EMBL" id="TMI81429.1"/>
    </source>
</evidence>
<accession>A0A537JD13</accession>
<reference evidence="9 10" key="1">
    <citation type="journal article" date="2019" name="Nat. Microbiol.">
        <title>Mediterranean grassland soil C-N compound turnover is dependent on rainfall and depth, and is mediated by genomically divergent microorganisms.</title>
        <authorList>
            <person name="Diamond S."/>
            <person name="Andeer P.F."/>
            <person name="Li Z."/>
            <person name="Crits-Christoph A."/>
            <person name="Burstein D."/>
            <person name="Anantharaman K."/>
            <person name="Lane K.R."/>
            <person name="Thomas B.C."/>
            <person name="Pan C."/>
            <person name="Northen T.R."/>
            <person name="Banfield J.F."/>
        </authorList>
    </citation>
    <scope>NUCLEOTIDE SEQUENCE [LARGE SCALE GENOMIC DNA]</scope>
    <source>
        <strain evidence="9">NP_6</strain>
    </source>
</reference>
<evidence type="ECO:0000256" key="2">
    <source>
        <dbReference type="ARBA" id="ARBA00022630"/>
    </source>
</evidence>
<dbReference type="Pfam" id="PF12831">
    <property type="entry name" value="FAD_oxidored"/>
    <property type="match status" value="1"/>
</dbReference>
<evidence type="ECO:0000256" key="5">
    <source>
        <dbReference type="ARBA" id="ARBA00023209"/>
    </source>
</evidence>
<dbReference type="GO" id="GO:0016628">
    <property type="term" value="F:oxidoreductase activity, acting on the CH-CH group of donors, NAD or NADP as acceptor"/>
    <property type="evidence" value="ECO:0007669"/>
    <property type="project" value="InterPro"/>
</dbReference>